<dbReference type="SUPFAM" id="SSF82866">
    <property type="entry name" value="Multidrug efflux transporter AcrB transmembrane domain"/>
    <property type="match status" value="2"/>
</dbReference>
<dbReference type="AlphaFoldDB" id="A0A4R6R7P3"/>
<dbReference type="OrthoDB" id="9798415at2"/>
<dbReference type="InterPro" id="IPR004763">
    <property type="entry name" value="CusA-like"/>
</dbReference>
<dbReference type="GO" id="GO:0008324">
    <property type="term" value="F:monoatomic cation transmembrane transporter activity"/>
    <property type="evidence" value="ECO:0007669"/>
    <property type="project" value="InterPro"/>
</dbReference>
<feature type="transmembrane region" description="Helical" evidence="8">
    <location>
        <begin position="434"/>
        <end position="454"/>
    </location>
</feature>
<dbReference type="Gene3D" id="3.30.70.1320">
    <property type="entry name" value="Multidrug efflux transporter AcrB pore domain like"/>
    <property type="match status" value="1"/>
</dbReference>
<dbReference type="GO" id="GO:0042910">
    <property type="term" value="F:xenobiotic transmembrane transporter activity"/>
    <property type="evidence" value="ECO:0007669"/>
    <property type="project" value="TreeGrafter"/>
</dbReference>
<feature type="transmembrane region" description="Helical" evidence="8">
    <location>
        <begin position="885"/>
        <end position="904"/>
    </location>
</feature>
<evidence type="ECO:0000313" key="10">
    <source>
        <dbReference type="Proteomes" id="UP000294593"/>
    </source>
</evidence>
<gene>
    <name evidence="9" type="ORF">EV672_10717</name>
</gene>
<comment type="caution">
    <text evidence="9">The sequence shown here is derived from an EMBL/GenBank/DDBJ whole genome shotgun (WGS) entry which is preliminary data.</text>
</comment>
<evidence type="ECO:0000256" key="3">
    <source>
        <dbReference type="ARBA" id="ARBA00022448"/>
    </source>
</evidence>
<feature type="transmembrane region" description="Helical" evidence="8">
    <location>
        <begin position="385"/>
        <end position="406"/>
    </location>
</feature>
<evidence type="ECO:0000256" key="6">
    <source>
        <dbReference type="ARBA" id="ARBA00022989"/>
    </source>
</evidence>
<sequence>MNALIEFSLRQRLLTLILVIMLAGAGVFAWTKLPIDAFPDVSGTQVKVIVKAPGLTPEEVETRITVPIEQELLGIPKQKMLRSTSKYALADITLDFEDGTDIYWARQQVNERLSGVMKDLPDTASGGMAPITTPLGEMFMFTIEGPQTLEERRRLLDWVIRPALRTIPGVADVNSLGGRVRTFEVVPDPAALQAQGVSLNQLQEAIVTTHRNDGAGRLTQGEEALIVRAEGALQTLDDVRNTVVRSEAGRVTRVADVAEVRFGELTRYGAVTKDGKAEAVQGLVLGLRGANAREVVAGVKARLETLQPTLPKGTVIDVFYDRSKLVDRAVFTVGKALLEAVVLVVLLLLAFLGQVRPALVVALMLPLAALGTFVLMRWFGLSANLMSLGGLAIAIGMLVDGAVVVVENVEAHLARGDAAKHPMLQVVARAAREVVMPVTSGIAIIIIVFLPLLSLEGLEGKLFGPVALTIVFALGVSLLLSLSLVPVLASWLLKAGHTQEPWLMRKLHAGYLPMLRWALAHPKALMGGAGAALLGAVLLFTQVGKTFMPTLDEGDLILQLEKLPSIGLDATAAVDLRVQQEILKRVPEVQGIVARSGADELGLDPMGLNQTDTFLVLKPHDTWRNPDKEWLIGQLREVMESFPGVDSTFTQPIDMRVSEMLTGVRGDVAVKIYGTSLSELNAMALKVEALIAQIPGATDTLTLRNDGVAYLQVQIDRQAAGRLGLHAQDIQADLRRWVEGQPIGLIQEPGRRTPLVIRGSEKLRQSPADFEALRIVTPDGQSLPLSTVARLTRTDGPVKIDREQAQRYVVVQTNVRGRDLVGFVEEARAKVTQAVPLAEGYRITWGGQFENQQRAAQRLGLVVPVALLLIFFLLFSTFGSVRQAALVLSNVPLALIGGIAALAVTGEYLSVPASVGFIALLGIAVLNGVVMVSYFNQLIEEGLSPREAVWEGAQRRLRPVLMTAAITAGGLIPLLFATGPGSEIQKPLAIVVTGGLLSSTALTLLLLPMAYERFGVRQQEAA</sequence>
<dbReference type="InterPro" id="IPR027463">
    <property type="entry name" value="AcrB_DN_DC_subdom"/>
</dbReference>
<proteinExistence type="inferred from homology"/>
<dbReference type="Pfam" id="PF00873">
    <property type="entry name" value="ACR_tran"/>
    <property type="match status" value="1"/>
</dbReference>
<feature type="transmembrane region" description="Helical" evidence="8">
    <location>
        <begin position="957"/>
        <end position="976"/>
    </location>
</feature>
<feature type="transmembrane region" description="Helical" evidence="8">
    <location>
        <begin position="466"/>
        <end position="493"/>
    </location>
</feature>
<dbReference type="SUPFAM" id="SSF82714">
    <property type="entry name" value="Multidrug efflux transporter AcrB TolC docking domain, DN and DC subdomains"/>
    <property type="match status" value="2"/>
</dbReference>
<evidence type="ECO:0000256" key="2">
    <source>
        <dbReference type="ARBA" id="ARBA00010942"/>
    </source>
</evidence>
<dbReference type="SUPFAM" id="SSF82693">
    <property type="entry name" value="Multidrug efflux transporter AcrB pore domain, PN1, PN2, PC1 and PC2 subdomains"/>
    <property type="match status" value="2"/>
</dbReference>
<dbReference type="Gene3D" id="3.30.2090.10">
    <property type="entry name" value="Multidrug efflux transporter AcrB TolC docking domain, DN and DC subdomains"/>
    <property type="match status" value="2"/>
</dbReference>
<dbReference type="Gene3D" id="3.30.70.1440">
    <property type="entry name" value="Multidrug efflux transporter AcrB pore domain"/>
    <property type="match status" value="1"/>
</dbReference>
<reference evidence="9 10" key="1">
    <citation type="submission" date="2019-03" db="EMBL/GenBank/DDBJ databases">
        <title>Genomic Encyclopedia of Type Strains, Phase IV (KMG-IV): sequencing the most valuable type-strain genomes for metagenomic binning, comparative biology and taxonomic classification.</title>
        <authorList>
            <person name="Goeker M."/>
        </authorList>
    </citation>
    <scope>NUCLEOTIDE SEQUENCE [LARGE SCALE GENOMIC DNA]</scope>
    <source>
        <strain evidence="9 10">DSM 11901</strain>
    </source>
</reference>
<feature type="transmembrane region" description="Helical" evidence="8">
    <location>
        <begin position="329"/>
        <end position="352"/>
    </location>
</feature>
<keyword evidence="10" id="KW-1185">Reference proteome</keyword>
<protein>
    <submittedName>
        <fullName evidence="9">Cobalt-zinc-cadmium resistance protein CzcA</fullName>
    </submittedName>
</protein>
<keyword evidence="3" id="KW-0813">Transport</keyword>
<feature type="transmembrane region" description="Helical" evidence="8">
    <location>
        <begin position="916"/>
        <end position="936"/>
    </location>
</feature>
<organism evidence="9 10">
    <name type="scientific">Aquabacterium commune</name>
    <dbReference type="NCBI Taxonomy" id="70586"/>
    <lineage>
        <taxon>Bacteria</taxon>
        <taxon>Pseudomonadati</taxon>
        <taxon>Pseudomonadota</taxon>
        <taxon>Betaproteobacteria</taxon>
        <taxon>Burkholderiales</taxon>
        <taxon>Aquabacterium</taxon>
    </lineage>
</organism>
<evidence type="ECO:0000256" key="4">
    <source>
        <dbReference type="ARBA" id="ARBA00022475"/>
    </source>
</evidence>
<feature type="transmembrane region" description="Helical" evidence="8">
    <location>
        <begin position="859"/>
        <end position="878"/>
    </location>
</feature>
<keyword evidence="7 8" id="KW-0472">Membrane</keyword>
<dbReference type="GO" id="GO:0005886">
    <property type="term" value="C:plasma membrane"/>
    <property type="evidence" value="ECO:0007669"/>
    <property type="project" value="UniProtKB-SubCell"/>
</dbReference>
<evidence type="ECO:0000313" key="9">
    <source>
        <dbReference type="EMBL" id="TDP81587.1"/>
    </source>
</evidence>
<accession>A0A4R6R7P3</accession>
<evidence type="ECO:0000256" key="8">
    <source>
        <dbReference type="SAM" id="Phobius"/>
    </source>
</evidence>
<name>A0A4R6R7P3_9BURK</name>
<dbReference type="PANTHER" id="PTHR32063">
    <property type="match status" value="1"/>
</dbReference>
<dbReference type="Proteomes" id="UP000294593">
    <property type="component" value="Unassembled WGS sequence"/>
</dbReference>
<comment type="similarity">
    <text evidence="2">Belongs to the resistance-nodulation-cell division (RND) (TC 2.A.6) family.</text>
</comment>
<keyword evidence="6 8" id="KW-1133">Transmembrane helix</keyword>
<dbReference type="PRINTS" id="PR00702">
    <property type="entry name" value="ACRIFLAVINRP"/>
</dbReference>
<evidence type="ECO:0000256" key="7">
    <source>
        <dbReference type="ARBA" id="ARBA00023136"/>
    </source>
</evidence>
<dbReference type="Gene3D" id="1.20.1640.10">
    <property type="entry name" value="Multidrug efflux transporter AcrB transmembrane domain"/>
    <property type="match status" value="2"/>
</dbReference>
<evidence type="ECO:0000256" key="1">
    <source>
        <dbReference type="ARBA" id="ARBA00004651"/>
    </source>
</evidence>
<feature type="transmembrane region" description="Helical" evidence="8">
    <location>
        <begin position="359"/>
        <end position="379"/>
    </location>
</feature>
<dbReference type="Gene3D" id="3.30.70.1430">
    <property type="entry name" value="Multidrug efflux transporter AcrB pore domain"/>
    <property type="match status" value="2"/>
</dbReference>
<dbReference type="EMBL" id="SNXW01000007">
    <property type="protein sequence ID" value="TDP81587.1"/>
    <property type="molecule type" value="Genomic_DNA"/>
</dbReference>
<keyword evidence="4" id="KW-1003">Cell membrane</keyword>
<evidence type="ECO:0000256" key="5">
    <source>
        <dbReference type="ARBA" id="ARBA00022692"/>
    </source>
</evidence>
<keyword evidence="5 8" id="KW-0812">Transmembrane</keyword>
<comment type="subcellular location">
    <subcellularLocation>
        <location evidence="1">Cell membrane</location>
        <topology evidence="1">Multi-pass membrane protein</topology>
    </subcellularLocation>
</comment>
<dbReference type="InterPro" id="IPR001036">
    <property type="entry name" value="Acrflvin-R"/>
</dbReference>
<dbReference type="PANTHER" id="PTHR32063:SF68">
    <property type="entry name" value="PROBALE CATION EFFLUX SYSTEM PROTEIN"/>
    <property type="match status" value="1"/>
</dbReference>
<feature type="transmembrane region" description="Helical" evidence="8">
    <location>
        <begin position="514"/>
        <end position="540"/>
    </location>
</feature>
<dbReference type="RefSeq" id="WP_133609664.1">
    <property type="nucleotide sequence ID" value="NZ_SNXW01000007.1"/>
</dbReference>
<feature type="transmembrane region" description="Helical" evidence="8">
    <location>
        <begin position="988"/>
        <end position="1007"/>
    </location>
</feature>
<dbReference type="NCBIfam" id="TIGR00914">
    <property type="entry name" value="2A0601"/>
    <property type="match status" value="1"/>
</dbReference>